<reference evidence="4 5" key="2">
    <citation type="submission" date="2018-11" db="EMBL/GenBank/DDBJ databases">
        <authorList>
            <consortium name="Pathogen Informatics"/>
        </authorList>
    </citation>
    <scope>NUCLEOTIDE SEQUENCE [LARGE SCALE GENOMIC DNA]</scope>
</reference>
<dbReference type="EMBL" id="UZAE01007834">
    <property type="protein sequence ID" value="VDO02526.1"/>
    <property type="molecule type" value="Genomic_DNA"/>
</dbReference>
<feature type="domain" description="SAM" evidence="3">
    <location>
        <begin position="22"/>
        <end position="89"/>
    </location>
</feature>
<keyword evidence="2" id="KW-0175">Coiled coil</keyword>
<dbReference type="InterPro" id="IPR001660">
    <property type="entry name" value="SAM"/>
</dbReference>
<dbReference type="AlphaFoldDB" id="A0A0R3THY1"/>
<dbReference type="Gene3D" id="1.10.150.50">
    <property type="entry name" value="Transcription Factor, Ets-1"/>
    <property type="match status" value="1"/>
</dbReference>
<dbReference type="GO" id="GO:0007528">
    <property type="term" value="P:neuromuscular junction development"/>
    <property type="evidence" value="ECO:0007669"/>
    <property type="project" value="TreeGrafter"/>
</dbReference>
<dbReference type="SUPFAM" id="SSF47769">
    <property type="entry name" value="SAM/Pointed domain"/>
    <property type="match status" value="1"/>
</dbReference>
<dbReference type="PANTHER" id="PTHR12587">
    <property type="entry name" value="LAR INTERACTING PROTEIN LIP -RELATED PROTEIN"/>
    <property type="match status" value="1"/>
</dbReference>
<keyword evidence="5" id="KW-1185">Reference proteome</keyword>
<evidence type="ECO:0000313" key="4">
    <source>
        <dbReference type="EMBL" id="VDO02526.1"/>
    </source>
</evidence>
<dbReference type="SMART" id="SM00454">
    <property type="entry name" value="SAM"/>
    <property type="match status" value="1"/>
</dbReference>
<evidence type="ECO:0000256" key="1">
    <source>
        <dbReference type="ARBA" id="ARBA00022737"/>
    </source>
</evidence>
<evidence type="ECO:0000313" key="6">
    <source>
        <dbReference type="WBParaSite" id="HNAJ_0000667201-mRNA-1"/>
    </source>
</evidence>
<name>A0A0R3THY1_RODNA</name>
<sequence>MESKQNNFTKVKKLNAPTSTDFEEWPTDAVCDFLRQLGLDYCLAAARSWIKTGADLINANNVQIQQNLGPLKPLHLKKLLIHVSLRTTQDLMSTRDTAFLPSINPHPDFNVCGKVVGFVIDECKHCLLRTYYEQTNASYHFN</sequence>
<organism evidence="6">
    <name type="scientific">Rodentolepis nana</name>
    <name type="common">Dwarf tapeworm</name>
    <name type="synonym">Hymenolepis nana</name>
    <dbReference type="NCBI Taxonomy" id="102285"/>
    <lineage>
        <taxon>Eukaryota</taxon>
        <taxon>Metazoa</taxon>
        <taxon>Spiralia</taxon>
        <taxon>Lophotrochozoa</taxon>
        <taxon>Platyhelminthes</taxon>
        <taxon>Cestoda</taxon>
        <taxon>Eucestoda</taxon>
        <taxon>Cyclophyllidea</taxon>
        <taxon>Hymenolepididae</taxon>
        <taxon>Rodentolepis</taxon>
    </lineage>
</organism>
<dbReference type="InterPro" id="IPR013761">
    <property type="entry name" value="SAM/pointed_sf"/>
</dbReference>
<dbReference type="OrthoDB" id="6516566at2759"/>
<dbReference type="GO" id="GO:0048786">
    <property type="term" value="C:presynaptic active zone"/>
    <property type="evidence" value="ECO:0007669"/>
    <property type="project" value="TreeGrafter"/>
</dbReference>
<evidence type="ECO:0000313" key="5">
    <source>
        <dbReference type="Proteomes" id="UP000278807"/>
    </source>
</evidence>
<accession>A0A0R3THY1</accession>
<protein>
    <submittedName>
        <fullName evidence="6">SAM domain-containing protein</fullName>
    </submittedName>
</protein>
<proteinExistence type="predicted"/>
<dbReference type="STRING" id="102285.A0A0R3THY1"/>
<keyword evidence="1" id="KW-0677">Repeat</keyword>
<dbReference type="WBParaSite" id="HNAJ_0000667201-mRNA-1">
    <property type="protein sequence ID" value="HNAJ_0000667201-mRNA-1"/>
    <property type="gene ID" value="HNAJ_0000667201"/>
</dbReference>
<gene>
    <name evidence="4" type="ORF">HNAJ_LOCUS6666</name>
</gene>
<dbReference type="PANTHER" id="PTHR12587:SF14">
    <property type="entry name" value="AT31531P"/>
    <property type="match status" value="1"/>
</dbReference>
<evidence type="ECO:0000256" key="2">
    <source>
        <dbReference type="ARBA" id="ARBA00023054"/>
    </source>
</evidence>
<reference evidence="6" key="1">
    <citation type="submission" date="2017-02" db="UniProtKB">
        <authorList>
            <consortium name="WormBaseParasite"/>
        </authorList>
    </citation>
    <scope>IDENTIFICATION</scope>
</reference>
<dbReference type="InterPro" id="IPR029515">
    <property type="entry name" value="Liprin"/>
</dbReference>
<dbReference type="Proteomes" id="UP000278807">
    <property type="component" value="Unassembled WGS sequence"/>
</dbReference>
<evidence type="ECO:0000259" key="3">
    <source>
        <dbReference type="SMART" id="SM00454"/>
    </source>
</evidence>